<keyword evidence="2" id="KW-1185">Reference proteome</keyword>
<gene>
    <name evidence="1" type="ORF">PhaeoP36_01881</name>
</gene>
<reference evidence="1 2" key="4">
    <citation type="journal article" date="2018" name="Environ. Microbiol. Rep.">
        <title>Phylogenetic distribution of roseobacticides in the Roseobacter group and their effect on microalgae.</title>
        <authorList>
            <person name="Sonnenschein E.C."/>
            <person name="Phippen C.B."/>
            <person name="Bentzon-Tilia M."/>
            <person name="Rasmussen S.A."/>
            <person name="Nielsen K.F."/>
            <person name="Gram L."/>
        </authorList>
    </citation>
    <scope>NUCLEOTIDE SEQUENCE [LARGE SCALE GENOMIC DNA]</scope>
    <source>
        <strain evidence="1 2">P36</strain>
    </source>
</reference>
<reference evidence="1 2" key="1">
    <citation type="journal article" date="2017" name="Front. Microbiol.">
        <title>Phaeobacter piscinae sp. nov., a species of the Roseobacter group and potential aquaculture probiont.</title>
        <authorList>
            <person name="Sonnenschein E.C."/>
            <person name="Phippen C.B.W."/>
            <person name="Nielsen K.F."/>
            <person name="Mateiu R.V."/>
            <person name="Melchiorsen J."/>
            <person name="Gram L."/>
            <person name="Overmann J."/>
            <person name="Freese H.M."/>
        </authorList>
    </citation>
    <scope>NUCLEOTIDE SEQUENCE [LARGE SCALE GENOMIC DNA]</scope>
    <source>
        <strain evidence="1 2">P36</strain>
    </source>
</reference>
<evidence type="ECO:0000313" key="2">
    <source>
        <dbReference type="Proteomes" id="UP000218891"/>
    </source>
</evidence>
<reference evidence="1 2" key="3">
    <citation type="journal article" date="2017" name="Int. J. Syst. Evol. Microbiol.">
        <title>Adaptation of Surface-Associated Bacteria to the Open Ocean: A Genomically Distinct Subpopulation of Phaeobacter gallaeciensis Colonizes Pacific Mesozooplankton.</title>
        <authorList>
            <person name="Freese H.M."/>
            <person name="Methner A."/>
            <person name="Overmann J."/>
        </authorList>
    </citation>
    <scope>NUCLEOTIDE SEQUENCE [LARGE SCALE GENOMIC DNA]</scope>
    <source>
        <strain evidence="1 2">P36</strain>
    </source>
</reference>
<accession>A0ABN5DG42</accession>
<dbReference type="RefSeq" id="WP_096868986.1">
    <property type="nucleotide sequence ID" value="NZ_CP010643.1"/>
</dbReference>
<dbReference type="EMBL" id="CP010643">
    <property type="protein sequence ID" value="ATG36021.1"/>
    <property type="molecule type" value="Genomic_DNA"/>
</dbReference>
<evidence type="ECO:0008006" key="3">
    <source>
        <dbReference type="Google" id="ProtNLM"/>
    </source>
</evidence>
<dbReference type="Proteomes" id="UP000218891">
    <property type="component" value="Chromosome"/>
</dbReference>
<name>A0ABN5DG42_9RHOB</name>
<reference evidence="1 2" key="2">
    <citation type="journal article" date="2017" name="Genome Biol. Evol.">
        <title>Trajectories and Drivers of Genome Evolution in Surface-Associated Marine Phaeobacter.</title>
        <authorList>
            <person name="Freese H.M."/>
            <person name="Sikorski J."/>
            <person name="Bunk B."/>
            <person name="Scheuner C."/>
            <person name="Meier-Kolthoff J.P."/>
            <person name="Sproer C."/>
            <person name="Gram L."/>
            <person name="Overmann J."/>
        </authorList>
    </citation>
    <scope>NUCLEOTIDE SEQUENCE [LARGE SCALE GENOMIC DNA]</scope>
    <source>
        <strain evidence="1 2">P36</strain>
    </source>
</reference>
<proteinExistence type="predicted"/>
<organism evidence="1 2">
    <name type="scientific">Phaeobacter piscinae</name>
    <dbReference type="NCBI Taxonomy" id="1580596"/>
    <lineage>
        <taxon>Bacteria</taxon>
        <taxon>Pseudomonadati</taxon>
        <taxon>Pseudomonadota</taxon>
        <taxon>Alphaproteobacteria</taxon>
        <taxon>Rhodobacterales</taxon>
        <taxon>Roseobacteraceae</taxon>
        <taxon>Phaeobacter</taxon>
    </lineage>
</organism>
<evidence type="ECO:0000313" key="1">
    <source>
        <dbReference type="EMBL" id="ATG36021.1"/>
    </source>
</evidence>
<sequence length="132" mass="14135">MQHASPHIVGTGRLQRCALADTHPEPTVVPPARLLMQLFGLVLLSCAAATTVRADVTAPNGRTIDCYCTDKSGSRIELGEFICLQVDGRMFTAQCQMSLNVPMWREVQKGCLAAEADQAPASSAANSPLPRI</sequence>
<protein>
    <recommendedName>
        <fullName evidence="3">Integral membrane protein</fullName>
    </recommendedName>
</protein>